<dbReference type="AlphaFoldDB" id="G7ZE34"/>
<keyword evidence="1" id="KW-0614">Plasmid</keyword>
<reference evidence="2" key="1">
    <citation type="journal article" date="2011" name="PLoS Genet.">
        <title>Azospirillum genomes reveal transition of bacteria from aquatic to terrestrial environments.</title>
        <authorList>
            <person name="Wisniewski-Dye F."/>
            <person name="Borziak K."/>
            <person name="Khalsa-Moyers G."/>
            <person name="Alexandre G."/>
            <person name="Sukharnikov L.O."/>
            <person name="Wuichet K."/>
            <person name="Hurst G.B."/>
            <person name="McDonald W.H."/>
            <person name="Robertson J.S."/>
            <person name="Barbe V."/>
            <person name="Calteau A."/>
            <person name="Rouy Z."/>
            <person name="Mangenot S."/>
            <person name="Prigent-Combaret C."/>
            <person name="Normand P."/>
            <person name="Boyer M."/>
            <person name="Siguier P."/>
            <person name="Dessaux Y."/>
            <person name="Elmerich C."/>
            <person name="Condemine G."/>
            <person name="Krishnen G."/>
            <person name="Kennedy I."/>
            <person name="Paterson A.H."/>
            <person name="Gonzalez V."/>
            <person name="Mavingui P."/>
            <person name="Zhulin I.B."/>
        </authorList>
    </citation>
    <scope>NUCLEOTIDE SEQUENCE [LARGE SCALE GENOMIC DNA]</scope>
    <source>
        <strain evidence="2">4B</strain>
    </source>
</reference>
<geneLocation type="plasmid" evidence="1 2">
    <name>AZO_p2</name>
</geneLocation>
<protein>
    <submittedName>
        <fullName evidence="1">Uncharacterized protein</fullName>
    </submittedName>
</protein>
<accession>G7ZE34</accession>
<dbReference type="HOGENOM" id="CLU_2068276_0_0_5"/>
<proteinExistence type="predicted"/>
<name>G7ZE34_AZOL4</name>
<dbReference type="KEGG" id="ali:AZOLI_p20106"/>
<sequence length="118" mass="12592">MNAAVTMPLAELVPTITSKLYRGTEAVKEAAATTWFCNWMTTVAVRLSESTELVMARGPRATGWAMVGTAVAAQARPAGPMPIGAISIGPSVARITPRTAGAHRRVMAMASSWRHLWK</sequence>
<evidence type="ECO:0000313" key="2">
    <source>
        <dbReference type="Proteomes" id="UP000005667"/>
    </source>
</evidence>
<gene>
    <name evidence="1" type="ordered locus">AZOLI_p20106</name>
</gene>
<dbReference type="EMBL" id="FQ311870">
    <property type="protein sequence ID" value="CBS89293.1"/>
    <property type="molecule type" value="Genomic_DNA"/>
</dbReference>
<evidence type="ECO:0000313" key="1">
    <source>
        <dbReference type="EMBL" id="CBS89293.1"/>
    </source>
</evidence>
<dbReference type="Proteomes" id="UP000005667">
    <property type="component" value="Plasmid AZO_p2"/>
</dbReference>
<organism evidence="1 2">
    <name type="scientific">Azospirillum lipoferum (strain 4B)</name>
    <dbReference type="NCBI Taxonomy" id="862719"/>
    <lineage>
        <taxon>Bacteria</taxon>
        <taxon>Pseudomonadati</taxon>
        <taxon>Pseudomonadota</taxon>
        <taxon>Alphaproteobacteria</taxon>
        <taxon>Rhodospirillales</taxon>
        <taxon>Azospirillaceae</taxon>
        <taxon>Azospirillum</taxon>
    </lineage>
</organism>
<keyword evidence="2" id="KW-1185">Reference proteome</keyword>